<reference evidence="2" key="1">
    <citation type="submission" date="2019-07" db="EMBL/GenBank/DDBJ databases">
        <authorList>
            <person name="Dittberner H."/>
        </authorList>
    </citation>
    <scope>NUCLEOTIDE SEQUENCE [LARGE SCALE GENOMIC DNA]</scope>
</reference>
<evidence type="ECO:0000313" key="2">
    <source>
        <dbReference type="EMBL" id="VVB17258.1"/>
    </source>
</evidence>
<organism evidence="2 3">
    <name type="scientific">Arabis nemorensis</name>
    <dbReference type="NCBI Taxonomy" id="586526"/>
    <lineage>
        <taxon>Eukaryota</taxon>
        <taxon>Viridiplantae</taxon>
        <taxon>Streptophyta</taxon>
        <taxon>Embryophyta</taxon>
        <taxon>Tracheophyta</taxon>
        <taxon>Spermatophyta</taxon>
        <taxon>Magnoliopsida</taxon>
        <taxon>eudicotyledons</taxon>
        <taxon>Gunneridae</taxon>
        <taxon>Pentapetalae</taxon>
        <taxon>rosids</taxon>
        <taxon>malvids</taxon>
        <taxon>Brassicales</taxon>
        <taxon>Brassicaceae</taxon>
        <taxon>Arabideae</taxon>
        <taxon>Arabis</taxon>
    </lineage>
</organism>
<keyword evidence="3" id="KW-1185">Reference proteome</keyword>
<gene>
    <name evidence="2" type="ORF">ANE_LOCUS27702</name>
</gene>
<feature type="compositionally biased region" description="Basic residues" evidence="1">
    <location>
        <begin position="25"/>
        <end position="34"/>
    </location>
</feature>
<name>A0A565CU69_9BRAS</name>
<proteinExistence type="predicted"/>
<sequence length="72" mass="8433">MSNPPSVLTRFRFRDDSDRLLPRSPSHRKTRKSKLCPSPVNRFRIPTPQWRTSVLTSVPSPYLQITEEKKPN</sequence>
<dbReference type="EMBL" id="CABITT030000008">
    <property type="protein sequence ID" value="VVB17258.1"/>
    <property type="molecule type" value="Genomic_DNA"/>
</dbReference>
<dbReference type="Proteomes" id="UP000489600">
    <property type="component" value="Unassembled WGS sequence"/>
</dbReference>
<dbReference type="AlphaFoldDB" id="A0A565CU69"/>
<protein>
    <submittedName>
        <fullName evidence="2">Uncharacterized protein</fullName>
    </submittedName>
</protein>
<feature type="region of interest" description="Disordered" evidence="1">
    <location>
        <begin position="1"/>
        <end position="40"/>
    </location>
</feature>
<evidence type="ECO:0000256" key="1">
    <source>
        <dbReference type="SAM" id="MobiDB-lite"/>
    </source>
</evidence>
<comment type="caution">
    <text evidence="2">The sequence shown here is derived from an EMBL/GenBank/DDBJ whole genome shotgun (WGS) entry which is preliminary data.</text>
</comment>
<accession>A0A565CU69</accession>
<evidence type="ECO:0000313" key="3">
    <source>
        <dbReference type="Proteomes" id="UP000489600"/>
    </source>
</evidence>
<feature type="compositionally biased region" description="Basic and acidic residues" evidence="1">
    <location>
        <begin position="12"/>
        <end position="21"/>
    </location>
</feature>